<dbReference type="Pfam" id="PF00015">
    <property type="entry name" value="MCPsignal"/>
    <property type="match status" value="1"/>
</dbReference>
<evidence type="ECO:0000256" key="2">
    <source>
        <dbReference type="PROSITE-ProRule" id="PRU00284"/>
    </source>
</evidence>
<proteinExistence type="predicted"/>
<dbReference type="Gene3D" id="1.10.287.950">
    <property type="entry name" value="Methyl-accepting chemotaxis protein"/>
    <property type="match status" value="1"/>
</dbReference>
<feature type="domain" description="Methyl-accepting transducer" evidence="3">
    <location>
        <begin position="1"/>
        <end position="221"/>
    </location>
</feature>
<reference evidence="4 5" key="1">
    <citation type="submission" date="2023-04" db="EMBL/GenBank/DDBJ databases">
        <title>A. sendaiensis sub sp. chiapanensis a novel subspecie with specific adaptation in bacterial cell wall isolated from an active volcano.</title>
        <authorList>
            <person name="Alvarez Gutierrez P.E."/>
            <person name="Ortiz Cortes L.Y."/>
        </authorList>
    </citation>
    <scope>NUCLEOTIDE SEQUENCE [LARGE SCALE GENOMIC DNA]</scope>
    <source>
        <strain evidence="4 5">PA2</strain>
    </source>
</reference>
<dbReference type="RefSeq" id="WP_283203987.1">
    <property type="nucleotide sequence ID" value="NZ_JASGCB010000016.1"/>
</dbReference>
<comment type="caution">
    <text evidence="4">The sequence shown here is derived from an EMBL/GenBank/DDBJ whole genome shotgun (WGS) entry which is preliminary data.</text>
</comment>
<gene>
    <name evidence="4" type="ORF">QID03_10075</name>
</gene>
<accession>A0ABT6XZL9</accession>
<dbReference type="InterPro" id="IPR004089">
    <property type="entry name" value="MCPsignal_dom"/>
</dbReference>
<dbReference type="SUPFAM" id="SSF58104">
    <property type="entry name" value="Methyl-accepting chemotaxis protein (MCP) signaling domain"/>
    <property type="match status" value="1"/>
</dbReference>
<organism evidence="4 5">
    <name type="scientific">Alicyclobacillus sendaiensis PA2</name>
    <dbReference type="NCBI Taxonomy" id="3029425"/>
    <lineage>
        <taxon>Bacteria</taxon>
        <taxon>Bacillati</taxon>
        <taxon>Bacillota</taxon>
        <taxon>Bacilli</taxon>
        <taxon>Bacillales</taxon>
        <taxon>Alicyclobacillaceae</taxon>
        <taxon>Alicyclobacillus</taxon>
    </lineage>
</organism>
<keyword evidence="5" id="KW-1185">Reference proteome</keyword>
<evidence type="ECO:0000313" key="4">
    <source>
        <dbReference type="EMBL" id="MDI9260534.1"/>
    </source>
</evidence>
<dbReference type="Proteomes" id="UP001529245">
    <property type="component" value="Unassembled WGS sequence"/>
</dbReference>
<dbReference type="PROSITE" id="PS50111">
    <property type="entry name" value="CHEMOTAXIS_TRANSDUC_2"/>
    <property type="match status" value="1"/>
</dbReference>
<keyword evidence="1 2" id="KW-0807">Transducer</keyword>
<dbReference type="SMART" id="SM00283">
    <property type="entry name" value="MA"/>
    <property type="match status" value="1"/>
</dbReference>
<sequence length="226" mass="25095">MEQTRIQTLLQAKEMVEHVQALATQAINVAEKSQTESQRITRVTEIAQDILDKHVQTILTQFEKAATQQDQAIKQLASRIDSIDRIADIISEFAGESQLLTLNAQIEAARAGTYGRGFAVVAAEIGRLSKNIAQQAHKVSDTLHQLISYIESIVSFHEDMQQVSQRTVDVIQEAKSVLSNLFTSVELQRGNVARMSAHIHQVHDESKRVSESIQLAALPSQVIHPL</sequence>
<dbReference type="PANTHER" id="PTHR32089">
    <property type="entry name" value="METHYL-ACCEPTING CHEMOTAXIS PROTEIN MCPB"/>
    <property type="match status" value="1"/>
</dbReference>
<evidence type="ECO:0000256" key="1">
    <source>
        <dbReference type="ARBA" id="ARBA00023224"/>
    </source>
</evidence>
<evidence type="ECO:0000259" key="3">
    <source>
        <dbReference type="PROSITE" id="PS50111"/>
    </source>
</evidence>
<protein>
    <submittedName>
        <fullName evidence="4">Methyl-accepting chemotaxis protein</fullName>
    </submittedName>
</protein>
<name>A0ABT6XZL9_ALISE</name>
<evidence type="ECO:0000313" key="5">
    <source>
        <dbReference type="Proteomes" id="UP001529245"/>
    </source>
</evidence>
<dbReference type="EMBL" id="JASGCB010000016">
    <property type="protein sequence ID" value="MDI9260534.1"/>
    <property type="molecule type" value="Genomic_DNA"/>
</dbReference>
<dbReference type="PANTHER" id="PTHR32089:SF112">
    <property type="entry name" value="LYSOZYME-LIKE PROTEIN-RELATED"/>
    <property type="match status" value="1"/>
</dbReference>